<accession>A0A4V6I265</accession>
<organism evidence="1 2">
    <name type="scientific">Helicobacter jaachi</name>
    <dbReference type="NCBI Taxonomy" id="1677920"/>
    <lineage>
        <taxon>Bacteria</taxon>
        <taxon>Pseudomonadati</taxon>
        <taxon>Campylobacterota</taxon>
        <taxon>Epsilonproteobacteria</taxon>
        <taxon>Campylobacterales</taxon>
        <taxon>Helicobacteraceae</taxon>
        <taxon>Helicobacter</taxon>
    </lineage>
</organism>
<comment type="caution">
    <text evidence="1">The sequence shown here is derived from an EMBL/GenBank/DDBJ whole genome shotgun (WGS) entry which is preliminary data.</text>
</comment>
<dbReference type="RefSeq" id="WP_138109920.1">
    <property type="nucleotide sequence ID" value="NZ_JRPR02000013.1"/>
</dbReference>
<keyword evidence="2" id="KW-1185">Reference proteome</keyword>
<evidence type="ECO:0000313" key="1">
    <source>
        <dbReference type="EMBL" id="TLD94922.1"/>
    </source>
</evidence>
<proteinExistence type="predicted"/>
<dbReference type="EMBL" id="JRPR02000013">
    <property type="protein sequence ID" value="TLD94922.1"/>
    <property type="molecule type" value="Genomic_DNA"/>
</dbReference>
<sequence>MAGQIVHNVTHLAISEVDLSDFKEDLIILPALAELISLSVEVLEVSDAGVKLDLGFEGQRSVLADDVDLSIAGVNVCNVALTLSKAEVLKAQITGTAQKGKFKVRCQYFYPSTILMEYGGL</sequence>
<name>A0A4V6I265_9HELI</name>
<dbReference type="STRING" id="1677920.LS71_08935"/>
<dbReference type="Proteomes" id="UP000029733">
    <property type="component" value="Unassembled WGS sequence"/>
</dbReference>
<gene>
    <name evidence="1" type="ORF">LS71_008865</name>
</gene>
<dbReference type="AlphaFoldDB" id="A0A4V6I265"/>
<protein>
    <submittedName>
        <fullName evidence="1">Uncharacterized protein</fullName>
    </submittedName>
</protein>
<evidence type="ECO:0000313" key="2">
    <source>
        <dbReference type="Proteomes" id="UP000029733"/>
    </source>
</evidence>
<dbReference type="OrthoDB" id="5329925at2"/>
<reference evidence="1 2" key="1">
    <citation type="journal article" date="2014" name="Genome Announc.">
        <title>Draft genome sequences of eight enterohepatic helicobacter species isolated from both laboratory and wild rodents.</title>
        <authorList>
            <person name="Sheh A."/>
            <person name="Shen Z."/>
            <person name="Fox J.G."/>
        </authorList>
    </citation>
    <scope>NUCLEOTIDE SEQUENCE [LARGE SCALE GENOMIC DNA]</scope>
    <source>
        <strain evidence="1 2">MIT 09-6949</strain>
    </source>
</reference>